<dbReference type="GO" id="GO:0016298">
    <property type="term" value="F:lipase activity"/>
    <property type="evidence" value="ECO:0007669"/>
    <property type="project" value="InterPro"/>
</dbReference>
<evidence type="ECO:0000313" key="5">
    <source>
        <dbReference type="EMBL" id="CAD6269811.1"/>
    </source>
</evidence>
<evidence type="ECO:0000256" key="2">
    <source>
        <dbReference type="ARBA" id="ARBA00022801"/>
    </source>
</evidence>
<dbReference type="PROSITE" id="PS01098">
    <property type="entry name" value="LIPASE_GDSL_SER"/>
    <property type="match status" value="1"/>
</dbReference>
<keyword evidence="2" id="KW-0378">Hydrolase</keyword>
<dbReference type="PANTHER" id="PTHR45648">
    <property type="entry name" value="GDSL LIPASE/ACYLHYDROLASE FAMILY PROTEIN (AFU_ORTHOLOGUE AFUA_4G14700)"/>
    <property type="match status" value="1"/>
</dbReference>
<dbReference type="InterPro" id="IPR008265">
    <property type="entry name" value="Lipase_GDSL_AS"/>
</dbReference>
<dbReference type="OrthoDB" id="1600564at2759"/>
<comment type="caution">
    <text evidence="5">The sequence shown here is derived from an EMBL/GenBank/DDBJ whole genome shotgun (WGS) entry which is preliminary data.</text>
</comment>
<evidence type="ECO:0000256" key="3">
    <source>
        <dbReference type="ARBA" id="ARBA00022963"/>
    </source>
</evidence>
<keyword evidence="3" id="KW-0443">Lipid metabolism</keyword>
<dbReference type="EMBL" id="CAJGYO010000015">
    <property type="protein sequence ID" value="CAD6269811.1"/>
    <property type="molecule type" value="Genomic_DNA"/>
</dbReference>
<dbReference type="PANTHER" id="PTHR45648:SF23">
    <property type="entry name" value="GDSL-LIKE LIPASE_ACYLHYDROLASE FAMILY PROTEIN, EXPRESSED"/>
    <property type="match status" value="1"/>
</dbReference>
<dbReference type="InterPro" id="IPR036514">
    <property type="entry name" value="SGNH_hydro_sf"/>
</dbReference>
<accession>A0A811RIM4</accession>
<sequence>MAAIRPAAAAGSATAAVASALLVLLAAAAVCSGSSTATGDEAELIASTGSMSITTRGQVVVPAMYVFGDSLVDAGNNDFLQAPAPKAMPPNGVDLPRTILWRTGRFTNAYNLADIIAQHVGFRRSPRAYLSLTPLSWLDLLRGRVGTNYASGGSGILDVTGNGTITLREQVALFAKTKAAILRAGLVGREGLDGLLGRSLFVISTGGNDFGAFVDPGGVPLSRAPEFMAGMVADYLNYINELYKLGARRLVLLGVLPVGCLPSQRATTADGECDGDGNYLSELFNSLLRVEMAKAVTTSVPAMRYSIASLYNVLTDMIANPTLAGLREVKTACCGSGRFNGEVECSVDTNLCADRDEYLFWDTVHGTQAAYRRAVRAFFYGTTREAEPINLHQLLQDEQYYSAATARYSSI</sequence>
<dbReference type="InterPro" id="IPR001087">
    <property type="entry name" value="GDSL"/>
</dbReference>
<dbReference type="CDD" id="cd01837">
    <property type="entry name" value="SGNH_plant_lipase_like"/>
    <property type="match status" value="1"/>
</dbReference>
<comment type="similarity">
    <text evidence="1">Belongs to the 'GDSL' lipolytic enzyme family.</text>
</comment>
<keyword evidence="3" id="KW-0442">Lipid degradation</keyword>
<evidence type="ECO:0000256" key="1">
    <source>
        <dbReference type="ARBA" id="ARBA00008668"/>
    </source>
</evidence>
<organism evidence="5 6">
    <name type="scientific">Miscanthus lutarioriparius</name>
    <dbReference type="NCBI Taxonomy" id="422564"/>
    <lineage>
        <taxon>Eukaryota</taxon>
        <taxon>Viridiplantae</taxon>
        <taxon>Streptophyta</taxon>
        <taxon>Embryophyta</taxon>
        <taxon>Tracheophyta</taxon>
        <taxon>Spermatophyta</taxon>
        <taxon>Magnoliopsida</taxon>
        <taxon>Liliopsida</taxon>
        <taxon>Poales</taxon>
        <taxon>Poaceae</taxon>
        <taxon>PACMAD clade</taxon>
        <taxon>Panicoideae</taxon>
        <taxon>Andropogonodae</taxon>
        <taxon>Andropogoneae</taxon>
        <taxon>Saccharinae</taxon>
        <taxon>Miscanthus</taxon>
    </lineage>
</organism>
<evidence type="ECO:0000313" key="6">
    <source>
        <dbReference type="Proteomes" id="UP000604825"/>
    </source>
</evidence>
<dbReference type="SUPFAM" id="SSF52266">
    <property type="entry name" value="SGNH hydrolase"/>
    <property type="match status" value="1"/>
</dbReference>
<proteinExistence type="inferred from homology"/>
<protein>
    <recommendedName>
        <fullName evidence="7">GDSL esterase/lipase</fullName>
    </recommendedName>
</protein>
<reference evidence="5" key="1">
    <citation type="submission" date="2020-10" db="EMBL/GenBank/DDBJ databases">
        <authorList>
            <person name="Han B."/>
            <person name="Lu T."/>
            <person name="Zhao Q."/>
            <person name="Huang X."/>
            <person name="Zhao Y."/>
        </authorList>
    </citation>
    <scope>NUCLEOTIDE SEQUENCE</scope>
</reference>
<dbReference type="Pfam" id="PF00657">
    <property type="entry name" value="Lipase_GDSL"/>
    <property type="match status" value="1"/>
</dbReference>
<dbReference type="InterPro" id="IPR051058">
    <property type="entry name" value="GDSL_Est/Lipase"/>
</dbReference>
<dbReference type="InterPro" id="IPR035669">
    <property type="entry name" value="SGNH_plant_lipase-like"/>
</dbReference>
<name>A0A811RIM4_9POAL</name>
<feature type="chain" id="PRO_5032279994" description="GDSL esterase/lipase" evidence="4">
    <location>
        <begin position="34"/>
        <end position="411"/>
    </location>
</feature>
<feature type="signal peptide" evidence="4">
    <location>
        <begin position="1"/>
        <end position="33"/>
    </location>
</feature>
<dbReference type="Gene3D" id="3.40.50.1110">
    <property type="entry name" value="SGNH hydrolase"/>
    <property type="match status" value="1"/>
</dbReference>
<evidence type="ECO:0008006" key="7">
    <source>
        <dbReference type="Google" id="ProtNLM"/>
    </source>
</evidence>
<dbReference type="GO" id="GO:0016042">
    <property type="term" value="P:lipid catabolic process"/>
    <property type="evidence" value="ECO:0007669"/>
    <property type="project" value="UniProtKB-KW"/>
</dbReference>
<keyword evidence="6" id="KW-1185">Reference proteome</keyword>
<keyword evidence="4" id="KW-0732">Signal</keyword>
<dbReference type="Proteomes" id="UP000604825">
    <property type="component" value="Unassembled WGS sequence"/>
</dbReference>
<gene>
    <name evidence="5" type="ORF">NCGR_LOCUS53109</name>
</gene>
<evidence type="ECO:0000256" key="4">
    <source>
        <dbReference type="SAM" id="SignalP"/>
    </source>
</evidence>
<dbReference type="AlphaFoldDB" id="A0A811RIM4"/>